<evidence type="ECO:0000313" key="2">
    <source>
        <dbReference type="Proteomes" id="UP000321750"/>
    </source>
</evidence>
<proteinExistence type="predicted"/>
<organism evidence="1 2">
    <name type="scientific">Methylobacterium gnaphalii</name>
    <dbReference type="NCBI Taxonomy" id="1010610"/>
    <lineage>
        <taxon>Bacteria</taxon>
        <taxon>Pseudomonadati</taxon>
        <taxon>Pseudomonadota</taxon>
        <taxon>Alphaproteobacteria</taxon>
        <taxon>Hyphomicrobiales</taxon>
        <taxon>Methylobacteriaceae</taxon>
        <taxon>Methylobacterium</taxon>
    </lineage>
</organism>
<sequence length="70" mass="7589">MAPGQRAGSEYDPVAPLDHDAVAHANRLDPLCRDVASPGQGLQDFVRFEHKGRLRRDVSASTLPLIPELG</sequence>
<dbReference type="Proteomes" id="UP000321750">
    <property type="component" value="Unassembled WGS sequence"/>
</dbReference>
<name>A0A512JKN4_9HYPH</name>
<gene>
    <name evidence="1" type="ORF">MGN01_22870</name>
</gene>
<protein>
    <submittedName>
        <fullName evidence="1">Uncharacterized protein</fullName>
    </submittedName>
</protein>
<reference evidence="1 2" key="1">
    <citation type="submission" date="2019-07" db="EMBL/GenBank/DDBJ databases">
        <title>Whole genome shotgun sequence of Methylobacterium gnaphalii NBRC 107716.</title>
        <authorList>
            <person name="Hosoyama A."/>
            <person name="Uohara A."/>
            <person name="Ohji S."/>
            <person name="Ichikawa N."/>
        </authorList>
    </citation>
    <scope>NUCLEOTIDE SEQUENCE [LARGE SCALE GENOMIC DNA]</scope>
    <source>
        <strain evidence="1 2">NBRC 107716</strain>
    </source>
</reference>
<keyword evidence="2" id="KW-1185">Reference proteome</keyword>
<evidence type="ECO:0000313" key="1">
    <source>
        <dbReference type="EMBL" id="GEP10442.1"/>
    </source>
</evidence>
<comment type="caution">
    <text evidence="1">The sequence shown here is derived from an EMBL/GenBank/DDBJ whole genome shotgun (WGS) entry which is preliminary data.</text>
</comment>
<dbReference type="EMBL" id="BJZV01000011">
    <property type="protein sequence ID" value="GEP10442.1"/>
    <property type="molecule type" value="Genomic_DNA"/>
</dbReference>
<dbReference type="AlphaFoldDB" id="A0A512JKN4"/>
<accession>A0A512JKN4</accession>